<sequence>MTKRFTNYGIASATYATAPLYCAFSKEKSKACNKFNHGNYDAQGIAYKRDEYWNVSATIPSQASVLLMSSKLDPQTPHKYAKHFLKSIKGDNKELITFNYSIHGAVLWTQLDPEDLASETCGMKILASYVSTEGDLASLDTSCVDEMPGFNKTLLADYQGYFGVDEAYNGILDTSSGSN</sequence>
<comment type="caution">
    <text evidence="1">The sequence shown here is derived from an EMBL/GenBank/DDBJ whole genome shotgun (WGS) entry which is preliminary data.</text>
</comment>
<organism evidence="1 2">
    <name type="scientific">Phytophthora aleatoria</name>
    <dbReference type="NCBI Taxonomy" id="2496075"/>
    <lineage>
        <taxon>Eukaryota</taxon>
        <taxon>Sar</taxon>
        <taxon>Stramenopiles</taxon>
        <taxon>Oomycota</taxon>
        <taxon>Peronosporomycetes</taxon>
        <taxon>Peronosporales</taxon>
        <taxon>Peronosporaceae</taxon>
        <taxon>Phytophthora</taxon>
    </lineage>
</organism>
<dbReference type="Proteomes" id="UP000709295">
    <property type="component" value="Unassembled WGS sequence"/>
</dbReference>
<proteinExistence type="predicted"/>
<evidence type="ECO:0000313" key="1">
    <source>
        <dbReference type="EMBL" id="KAG6956274.1"/>
    </source>
</evidence>
<dbReference type="EMBL" id="JAENGY010000811">
    <property type="protein sequence ID" value="KAG6956274.1"/>
    <property type="molecule type" value="Genomic_DNA"/>
</dbReference>
<keyword evidence="2" id="KW-1185">Reference proteome</keyword>
<reference evidence="1" key="1">
    <citation type="submission" date="2021-01" db="EMBL/GenBank/DDBJ databases">
        <title>Phytophthora aleatoria, a newly-described species from Pinus radiata is distinct from Phytophthora cactorum isolates based on comparative genomics.</title>
        <authorList>
            <person name="Mcdougal R."/>
            <person name="Panda P."/>
            <person name="Williams N."/>
            <person name="Studholme D.J."/>
        </authorList>
    </citation>
    <scope>NUCLEOTIDE SEQUENCE</scope>
    <source>
        <strain evidence="1">NZFS 4037</strain>
    </source>
</reference>
<protein>
    <recommendedName>
        <fullName evidence="3">Peptidase S33 tripeptidyl aminopeptidase-like C-terminal domain-containing protein</fullName>
    </recommendedName>
</protein>
<name>A0A8J5M0W1_9STRA</name>
<accession>A0A8J5M0W1</accession>
<evidence type="ECO:0008006" key="3">
    <source>
        <dbReference type="Google" id="ProtNLM"/>
    </source>
</evidence>
<dbReference type="AlphaFoldDB" id="A0A8J5M0W1"/>
<evidence type="ECO:0000313" key="2">
    <source>
        <dbReference type="Proteomes" id="UP000709295"/>
    </source>
</evidence>
<gene>
    <name evidence="1" type="ORF">JG688_00011494</name>
</gene>